<gene>
    <name evidence="9" type="ORF">RHS01_03477</name>
</gene>
<dbReference type="GO" id="GO:0005829">
    <property type="term" value="C:cytosol"/>
    <property type="evidence" value="ECO:0007669"/>
    <property type="project" value="GOC"/>
</dbReference>
<evidence type="ECO:0000256" key="6">
    <source>
        <dbReference type="ARBA" id="ARBA00023180"/>
    </source>
</evidence>
<comment type="caution">
    <text evidence="9">The sequence shown here is derived from an EMBL/GenBank/DDBJ whole genome shotgun (WGS) entry which is preliminary data.</text>
</comment>
<keyword evidence="3" id="KW-0677">Repeat</keyword>
<feature type="domain" description="VPS10" evidence="8">
    <location>
        <begin position="21"/>
        <end position="567"/>
    </location>
</feature>
<reference evidence="9" key="1">
    <citation type="submission" date="2020-09" db="EMBL/GenBank/DDBJ databases">
        <title>Comparative genome analyses of four rice-infecting Rhizoctonia solani isolates reveal extensive enrichment of homogalacturonan modification genes.</title>
        <authorList>
            <person name="Lee D.-Y."/>
            <person name="Jeon J."/>
            <person name="Kim K.-T."/>
            <person name="Cheong K."/>
            <person name="Song H."/>
            <person name="Choi G."/>
            <person name="Ko J."/>
            <person name="Opiyo S.O."/>
            <person name="Zuo S."/>
            <person name="Madhav S."/>
            <person name="Lee Y.-H."/>
            <person name="Wang G.-L."/>
        </authorList>
    </citation>
    <scope>NUCLEOTIDE SEQUENCE</scope>
    <source>
        <strain evidence="9">AG1-IA B2</strain>
    </source>
</reference>
<evidence type="ECO:0000259" key="8">
    <source>
        <dbReference type="SMART" id="SM00602"/>
    </source>
</evidence>
<evidence type="ECO:0000313" key="9">
    <source>
        <dbReference type="EMBL" id="KAF8757590.1"/>
    </source>
</evidence>
<protein>
    <submittedName>
        <fullName evidence="9">Vacuolar protein sorting/targeting protein VPS10</fullName>
    </submittedName>
</protein>
<organism evidence="9 10">
    <name type="scientific">Rhizoctonia solani</name>
    <dbReference type="NCBI Taxonomy" id="456999"/>
    <lineage>
        <taxon>Eukaryota</taxon>
        <taxon>Fungi</taxon>
        <taxon>Dikarya</taxon>
        <taxon>Basidiomycota</taxon>
        <taxon>Agaricomycotina</taxon>
        <taxon>Agaricomycetes</taxon>
        <taxon>Cantharellales</taxon>
        <taxon>Ceratobasidiaceae</taxon>
        <taxon>Rhizoctonia</taxon>
    </lineage>
</organism>
<dbReference type="FunFam" id="3.30.60.270:FF:000005">
    <property type="entry name" value="Sortilin"/>
    <property type="match status" value="1"/>
</dbReference>
<dbReference type="Gene3D" id="3.30.60.270">
    <property type="match status" value="2"/>
</dbReference>
<dbReference type="GO" id="GO:0016020">
    <property type="term" value="C:membrane"/>
    <property type="evidence" value="ECO:0007669"/>
    <property type="project" value="UniProtKB-SubCell"/>
</dbReference>
<dbReference type="EMBL" id="JACYCF010000004">
    <property type="protein sequence ID" value="KAF8757590.1"/>
    <property type="molecule type" value="Genomic_DNA"/>
</dbReference>
<proteinExistence type="predicted"/>
<dbReference type="GO" id="GO:0006623">
    <property type="term" value="P:protein targeting to vacuole"/>
    <property type="evidence" value="ECO:0007669"/>
    <property type="project" value="TreeGrafter"/>
</dbReference>
<dbReference type="Gene3D" id="2.10.70.80">
    <property type="match status" value="2"/>
</dbReference>
<dbReference type="CDD" id="cd15482">
    <property type="entry name" value="Sialidase_non-viral"/>
    <property type="match status" value="2"/>
</dbReference>
<dbReference type="SUPFAM" id="SSF110296">
    <property type="entry name" value="Oligoxyloglucan reducing end-specific cellobiohydrolase"/>
    <property type="match status" value="2"/>
</dbReference>
<evidence type="ECO:0000256" key="4">
    <source>
        <dbReference type="ARBA" id="ARBA00022989"/>
    </source>
</evidence>
<dbReference type="Proteomes" id="UP000614334">
    <property type="component" value="Unassembled WGS sequence"/>
</dbReference>
<dbReference type="InterPro" id="IPR031778">
    <property type="entry name" value="Sortilin_N"/>
</dbReference>
<dbReference type="InterPro" id="IPR031777">
    <property type="entry name" value="Sortilin_C"/>
</dbReference>
<dbReference type="Gene3D" id="2.130.10.10">
    <property type="entry name" value="YVTN repeat-like/Quinoprotein amine dehydrogenase"/>
    <property type="match status" value="1"/>
</dbReference>
<sequence>MYTSQRRREELEQGQGLPDGHALVLVQHPFNNRMSRIGARWIEVDVAVLSFDEKNSEWIMMQVCTHTNDSNVLYSLALAPTLALTLALTLAPKVRECKKSAWDGPKRALARHTTPRRILHPHHLEREPQKIGFAPKRPPSQVFCVAFDKNAADGARMRVPVGFYEFGLGCDRDRDHVQVHGRRAPGPSGKSHELQLQVTLDGHTWHKAQFPHASSSKLLENAYTIVESTSHSLAVDVLLHSDAAVGRWVGIANYVKNAPARRGHKAAKQVRSVITFDDGRTWDPLDPPDDSDCRSGVFVPRGLLVLVLVPWGRTSAVRRVRHVHVSDAGLTWKRVQKGAHMYEVGDQGAVTVLVDDEEYTKQVKYSWDEGNTWQTVDLGVEIRARVLTTVPDSTSLTFILLGSLSREDAKGPGGRYVAIHLDFEPAKVRKCESDDFEKWYARTLKGKECLMGHKGGPVAMVQEAKGNAKCYVGDKFNEAPEHEENCPCEDEDYECPIVSDYNYIRQNNQCVAAGPEPIPVDVCKSNSPGEKYLGSSGYRLIPGNTCDRDKGIKKDEKIQKDCSEAQKPPGEVSHQVKFFKRPIVGNWHFQKAGTILVQLDDGTVHQSSNEGYSWTQLVNGEYIIAVYMHLYADDRAYLITNKDKLYYTTDTAQQWLALDLPAPPNQFGLGLLSFHPLQSDWLIYTGQTNCGSDKTNCHVEAYYTLNHGRTWTSIEKYVKTCTWARTANLRIDQHLILCESYRDKKGNQLSFANNPLEFIEGSEYFKNKRKMFDNVVGFAKFSEYLLVAEVKGQSNALDLQVSLDGRSFAMGKFPPGMSVDNHAYTVLESSTDSVFLHVTMSDKRGAEWGNVLKSNSNGTYYGLSLEAVNRNAQGYVDFEKLVGLDGIAVMNIVANTKEVEHTGKKKLQTRISHNDGGTWKKLVPPPKILWVKTTNAQGLSPSAIGLMMGVGSVSEHLAPYKDSDTFLSRDGGFTWEEVHKDAHLFSFGDSGSVIVIVNDEEPTDHVLYTTNEGTSWREYKFSDERLRIRSIVTKPTETSRKFVLLGHKSADRDTWVAIQLDFSAITSRQCLLNPDDPNKDDFELWSPSEEREERCLFGRQVQYHRRLRDRDCYVGDQPKIEQRIVKNCACMKFDFECEFNYVRNSAGDCVLTPGAEPLPNDDTCPGDASVWYERTAYRKIPHSSCEGGDRKDRGPEHPCPGIGSHGYLFWGFVVMIPIIFAGLVGLHFKKHGFATGAIRLPDNTGRQSWDDGGIVSTLASIPVAIVAVSRGVWARVSTLLPGRRGPRYPTRGGYRTVAVDEDAQVLRFEDDD</sequence>
<dbReference type="InterPro" id="IPR015943">
    <property type="entry name" value="WD40/YVTN_repeat-like_dom_sf"/>
</dbReference>
<comment type="subcellular location">
    <subcellularLocation>
        <location evidence="1">Membrane</location>
    </subcellularLocation>
</comment>
<keyword evidence="4 7" id="KW-1133">Transmembrane helix</keyword>
<evidence type="ECO:0000256" key="2">
    <source>
        <dbReference type="ARBA" id="ARBA00022692"/>
    </source>
</evidence>
<keyword evidence="6" id="KW-0325">Glycoprotein</keyword>
<feature type="transmembrane region" description="Helical" evidence="7">
    <location>
        <begin position="71"/>
        <end position="91"/>
    </location>
</feature>
<evidence type="ECO:0000256" key="7">
    <source>
        <dbReference type="SAM" id="Phobius"/>
    </source>
</evidence>
<feature type="transmembrane region" description="Helical" evidence="7">
    <location>
        <begin position="1207"/>
        <end position="1228"/>
    </location>
</feature>
<feature type="domain" description="VPS10" evidence="8">
    <location>
        <begin position="593"/>
        <end position="1204"/>
    </location>
</feature>
<evidence type="ECO:0000256" key="1">
    <source>
        <dbReference type="ARBA" id="ARBA00004370"/>
    </source>
</evidence>
<dbReference type="InterPro" id="IPR050310">
    <property type="entry name" value="VPS10-sortilin"/>
</dbReference>
<dbReference type="Pfam" id="PF15901">
    <property type="entry name" value="Sortilin_C"/>
    <property type="match status" value="2"/>
</dbReference>
<name>A0A8H7IHB1_9AGAM</name>
<dbReference type="GO" id="GO:0006895">
    <property type="term" value="P:Golgi to endosome transport"/>
    <property type="evidence" value="ECO:0007669"/>
    <property type="project" value="TreeGrafter"/>
</dbReference>
<dbReference type="GO" id="GO:0005794">
    <property type="term" value="C:Golgi apparatus"/>
    <property type="evidence" value="ECO:0007669"/>
    <property type="project" value="TreeGrafter"/>
</dbReference>
<dbReference type="PANTHER" id="PTHR12106:SF27">
    <property type="entry name" value="SORTILIN-RELATED RECEPTOR"/>
    <property type="match status" value="1"/>
</dbReference>
<dbReference type="InterPro" id="IPR006581">
    <property type="entry name" value="VPS10"/>
</dbReference>
<dbReference type="SMART" id="SM00602">
    <property type="entry name" value="VPS10"/>
    <property type="match status" value="2"/>
</dbReference>
<keyword evidence="2 7" id="KW-0812">Transmembrane</keyword>
<accession>A0A8H7IHB1</accession>
<keyword evidence="5 7" id="KW-0472">Membrane</keyword>
<dbReference type="Pfam" id="PF15902">
    <property type="entry name" value="Sortilin-Vps10"/>
    <property type="match status" value="4"/>
</dbReference>
<evidence type="ECO:0000256" key="3">
    <source>
        <dbReference type="ARBA" id="ARBA00022737"/>
    </source>
</evidence>
<evidence type="ECO:0000313" key="10">
    <source>
        <dbReference type="Proteomes" id="UP000614334"/>
    </source>
</evidence>
<dbReference type="PANTHER" id="PTHR12106">
    <property type="entry name" value="SORTILIN RELATED"/>
    <property type="match status" value="1"/>
</dbReference>
<dbReference type="GO" id="GO:0006896">
    <property type="term" value="P:Golgi to vacuole transport"/>
    <property type="evidence" value="ECO:0007669"/>
    <property type="project" value="TreeGrafter"/>
</dbReference>
<evidence type="ECO:0000256" key="5">
    <source>
        <dbReference type="ARBA" id="ARBA00023136"/>
    </source>
</evidence>